<reference evidence="1 2" key="1">
    <citation type="journal article" date="2019" name="Commun. Biol.">
        <title>The bagworm genome reveals a unique fibroin gene that provides high tensile strength.</title>
        <authorList>
            <person name="Kono N."/>
            <person name="Nakamura H."/>
            <person name="Ohtoshi R."/>
            <person name="Tomita M."/>
            <person name="Numata K."/>
            <person name="Arakawa K."/>
        </authorList>
    </citation>
    <scope>NUCLEOTIDE SEQUENCE [LARGE SCALE GENOMIC DNA]</scope>
</reference>
<accession>A0A4C1T9S1</accession>
<evidence type="ECO:0000313" key="1">
    <source>
        <dbReference type="EMBL" id="GBP10874.1"/>
    </source>
</evidence>
<protein>
    <submittedName>
        <fullName evidence="1">Uncharacterized protein</fullName>
    </submittedName>
</protein>
<gene>
    <name evidence="1" type="ORF">EVAR_5454_1</name>
</gene>
<proteinExistence type="predicted"/>
<organism evidence="1 2">
    <name type="scientific">Eumeta variegata</name>
    <name type="common">Bagworm moth</name>
    <name type="synonym">Eumeta japonica</name>
    <dbReference type="NCBI Taxonomy" id="151549"/>
    <lineage>
        <taxon>Eukaryota</taxon>
        <taxon>Metazoa</taxon>
        <taxon>Ecdysozoa</taxon>
        <taxon>Arthropoda</taxon>
        <taxon>Hexapoda</taxon>
        <taxon>Insecta</taxon>
        <taxon>Pterygota</taxon>
        <taxon>Neoptera</taxon>
        <taxon>Endopterygota</taxon>
        <taxon>Lepidoptera</taxon>
        <taxon>Glossata</taxon>
        <taxon>Ditrysia</taxon>
        <taxon>Tineoidea</taxon>
        <taxon>Psychidae</taxon>
        <taxon>Oiketicinae</taxon>
        <taxon>Eumeta</taxon>
    </lineage>
</organism>
<evidence type="ECO:0000313" key="2">
    <source>
        <dbReference type="Proteomes" id="UP000299102"/>
    </source>
</evidence>
<name>A0A4C1T9S1_EUMVA</name>
<dbReference type="Proteomes" id="UP000299102">
    <property type="component" value="Unassembled WGS sequence"/>
</dbReference>
<keyword evidence="2" id="KW-1185">Reference proteome</keyword>
<sequence>MARGSGTASPFIQKVWDTISTTDGLTSEFSVSVKFELLRGWEGTLRRRFRKLSPHYCQQLLAASDPRWASDEGLRYKSPDLKQKRLWEDTPEQ</sequence>
<dbReference type="EMBL" id="BGZK01000043">
    <property type="protein sequence ID" value="GBP10874.1"/>
    <property type="molecule type" value="Genomic_DNA"/>
</dbReference>
<comment type="caution">
    <text evidence="1">The sequence shown here is derived from an EMBL/GenBank/DDBJ whole genome shotgun (WGS) entry which is preliminary data.</text>
</comment>
<dbReference type="AlphaFoldDB" id="A0A4C1T9S1"/>